<evidence type="ECO:0000313" key="10">
    <source>
        <dbReference type="Proteomes" id="UP001151582"/>
    </source>
</evidence>
<dbReference type="OrthoDB" id="547796at2759"/>
<evidence type="ECO:0000256" key="3">
    <source>
        <dbReference type="ARBA" id="ARBA00022723"/>
    </source>
</evidence>
<evidence type="ECO:0000256" key="7">
    <source>
        <dbReference type="SAM" id="Phobius"/>
    </source>
</evidence>
<dbReference type="GO" id="GO:0005783">
    <property type="term" value="C:endoplasmic reticulum"/>
    <property type="evidence" value="ECO:0007669"/>
    <property type="project" value="UniProtKB-SubCell"/>
</dbReference>
<comment type="caution">
    <text evidence="9">The sequence shown here is derived from an EMBL/GenBank/DDBJ whole genome shotgun (WGS) entry which is preliminary data.</text>
</comment>
<sequence length="187" mass="20407">MLDQALSGLLQQIRANPINWVLLAILLYLLRAILFPSPQTRSKVVAGATDSKTEINPAARHLAHPESIEFKAYTYSDLVRFNGKQEDGKIFLAVNGKVFNVTNGAKFYGPQGPYGNFAGRDASRGLAKGSFEADVIPAVDGPVDPLDDLDADERSALLDWEKLFISKYPQIGTVANFVDPVGTKKDN</sequence>
<dbReference type="FunFam" id="3.10.120.10:FF:000003">
    <property type="entry name" value="membrane-associated progesterone receptor component 1"/>
    <property type="match status" value="1"/>
</dbReference>
<dbReference type="SMART" id="SM01117">
    <property type="entry name" value="Cyt-b5"/>
    <property type="match status" value="1"/>
</dbReference>
<keyword evidence="10" id="KW-1185">Reference proteome</keyword>
<name>A0A9W8EDX5_9FUNG</name>
<evidence type="ECO:0000256" key="1">
    <source>
        <dbReference type="ARBA" id="ARBA00004240"/>
    </source>
</evidence>
<evidence type="ECO:0000256" key="5">
    <source>
        <dbReference type="ARBA" id="ARBA00023004"/>
    </source>
</evidence>
<keyword evidence="2" id="KW-0349">Heme</keyword>
<dbReference type="SUPFAM" id="SSF55856">
    <property type="entry name" value="Cytochrome b5-like heme/steroid binding domain"/>
    <property type="match status" value="1"/>
</dbReference>
<keyword evidence="7" id="KW-0472">Membrane</keyword>
<evidence type="ECO:0000256" key="6">
    <source>
        <dbReference type="ARBA" id="ARBA00038357"/>
    </source>
</evidence>
<dbReference type="InterPro" id="IPR036400">
    <property type="entry name" value="Cyt_B5-like_heme/steroid_sf"/>
</dbReference>
<evidence type="ECO:0000313" key="9">
    <source>
        <dbReference type="EMBL" id="KAJ1981502.1"/>
    </source>
</evidence>
<dbReference type="GO" id="GO:0046872">
    <property type="term" value="F:metal ion binding"/>
    <property type="evidence" value="ECO:0007669"/>
    <property type="project" value="UniProtKB-KW"/>
</dbReference>
<evidence type="ECO:0000259" key="8">
    <source>
        <dbReference type="SMART" id="SM01117"/>
    </source>
</evidence>
<dbReference type="AlphaFoldDB" id="A0A9W8EDX5"/>
<feature type="domain" description="Cytochrome b5 heme-binding" evidence="8">
    <location>
        <begin position="73"/>
        <end position="175"/>
    </location>
</feature>
<dbReference type="EMBL" id="JANBQB010000123">
    <property type="protein sequence ID" value="KAJ1981502.1"/>
    <property type="molecule type" value="Genomic_DNA"/>
</dbReference>
<dbReference type="GO" id="GO:0016020">
    <property type="term" value="C:membrane"/>
    <property type="evidence" value="ECO:0007669"/>
    <property type="project" value="TreeGrafter"/>
</dbReference>
<comment type="similarity">
    <text evidence="6">Belongs to the cytochrome b5 family. MAPR subfamily.</text>
</comment>
<dbReference type="PANTHER" id="PTHR10281:SF72">
    <property type="entry name" value="NEUDESIN"/>
    <property type="match status" value="1"/>
</dbReference>
<organism evidence="9 10">
    <name type="scientific">Dimargaris verticillata</name>
    <dbReference type="NCBI Taxonomy" id="2761393"/>
    <lineage>
        <taxon>Eukaryota</taxon>
        <taxon>Fungi</taxon>
        <taxon>Fungi incertae sedis</taxon>
        <taxon>Zoopagomycota</taxon>
        <taxon>Kickxellomycotina</taxon>
        <taxon>Dimargaritomycetes</taxon>
        <taxon>Dimargaritales</taxon>
        <taxon>Dimargaritaceae</taxon>
        <taxon>Dimargaris</taxon>
    </lineage>
</organism>
<dbReference type="InterPro" id="IPR001199">
    <property type="entry name" value="Cyt_B5-like_heme/steroid-bd"/>
</dbReference>
<reference evidence="9" key="1">
    <citation type="submission" date="2022-07" db="EMBL/GenBank/DDBJ databases">
        <title>Phylogenomic reconstructions and comparative analyses of Kickxellomycotina fungi.</title>
        <authorList>
            <person name="Reynolds N.K."/>
            <person name="Stajich J.E."/>
            <person name="Barry K."/>
            <person name="Grigoriev I.V."/>
            <person name="Crous P."/>
            <person name="Smith M.E."/>
        </authorList>
    </citation>
    <scope>NUCLEOTIDE SEQUENCE</scope>
    <source>
        <strain evidence="9">RSA 567</strain>
    </source>
</reference>
<dbReference type="Gene3D" id="3.10.120.10">
    <property type="entry name" value="Cytochrome b5-like heme/steroid binding domain"/>
    <property type="match status" value="1"/>
</dbReference>
<keyword evidence="7" id="KW-1133">Transmembrane helix</keyword>
<feature type="transmembrane region" description="Helical" evidence="7">
    <location>
        <begin position="17"/>
        <end position="34"/>
    </location>
</feature>
<dbReference type="InterPro" id="IPR050577">
    <property type="entry name" value="MAPR/NEUFC/NENF-like"/>
</dbReference>
<dbReference type="Proteomes" id="UP001151582">
    <property type="component" value="Unassembled WGS sequence"/>
</dbReference>
<dbReference type="Pfam" id="PF00173">
    <property type="entry name" value="Cyt-b5"/>
    <property type="match status" value="1"/>
</dbReference>
<comment type="subcellular location">
    <subcellularLocation>
        <location evidence="1">Endoplasmic reticulum</location>
    </subcellularLocation>
</comment>
<evidence type="ECO:0000256" key="4">
    <source>
        <dbReference type="ARBA" id="ARBA00022824"/>
    </source>
</evidence>
<gene>
    <name evidence="9" type="primary">DAP1</name>
    <name evidence="9" type="ORF">H4R34_002054</name>
</gene>
<accession>A0A9W8EDX5</accession>
<keyword evidence="5" id="KW-0408">Iron</keyword>
<keyword evidence="4" id="KW-0256">Endoplasmic reticulum</keyword>
<evidence type="ECO:0000256" key="2">
    <source>
        <dbReference type="ARBA" id="ARBA00022617"/>
    </source>
</evidence>
<proteinExistence type="inferred from homology"/>
<keyword evidence="3" id="KW-0479">Metal-binding</keyword>
<protein>
    <submittedName>
        <fullName evidence="9">Dihydrodipicolinate synthase</fullName>
    </submittedName>
</protein>
<keyword evidence="7" id="KW-0812">Transmembrane</keyword>
<dbReference type="GO" id="GO:0020037">
    <property type="term" value="F:heme binding"/>
    <property type="evidence" value="ECO:0007669"/>
    <property type="project" value="UniProtKB-ARBA"/>
</dbReference>
<dbReference type="PANTHER" id="PTHR10281">
    <property type="entry name" value="MEMBRANE-ASSOCIATED PROGESTERONE RECEPTOR COMPONENT-RELATED"/>
    <property type="match status" value="1"/>
</dbReference>